<organism evidence="1 2">
    <name type="scientific">Falsiroseomonas oleicola</name>
    <dbReference type="NCBI Taxonomy" id="2801474"/>
    <lineage>
        <taxon>Bacteria</taxon>
        <taxon>Pseudomonadati</taxon>
        <taxon>Pseudomonadota</taxon>
        <taxon>Alphaproteobacteria</taxon>
        <taxon>Acetobacterales</taxon>
        <taxon>Roseomonadaceae</taxon>
        <taxon>Falsiroseomonas</taxon>
    </lineage>
</organism>
<keyword evidence="2" id="KW-1185">Reference proteome</keyword>
<sequence length="226" mass="22569">MLVACATAPAPRAPDPALLAATAVARIRSGESARCLATGAAIHLGGGHFVTAAHVVDGSAQTARGVCPGGAGALAISVAGTVAPVRLLRAGQDHIDRDFGQRYLGGEDVALLRAAGPLPSLGRATPCAAPPVPGAPALLVTPRRSQRTRLLGLVAEADPRFGAYLEIPETLAQGESGGAVFESASGCLAGLVSHRDDPAPGETGPPRTRLVPAAVIGRFIAPLTGP</sequence>
<evidence type="ECO:0000313" key="2">
    <source>
        <dbReference type="Proteomes" id="UP000689967"/>
    </source>
</evidence>
<dbReference type="EMBL" id="JAERQM010000002">
    <property type="protein sequence ID" value="MBU8543861.1"/>
    <property type="molecule type" value="Genomic_DNA"/>
</dbReference>
<name>A0ABS6H653_9PROT</name>
<dbReference type="Pfam" id="PF13365">
    <property type="entry name" value="Trypsin_2"/>
    <property type="match status" value="1"/>
</dbReference>
<evidence type="ECO:0000313" key="1">
    <source>
        <dbReference type="EMBL" id="MBU8543861.1"/>
    </source>
</evidence>
<protein>
    <submittedName>
        <fullName evidence="1">Trypsin-like peptidase domain-containing protein</fullName>
    </submittedName>
</protein>
<dbReference type="RefSeq" id="WP_216874544.1">
    <property type="nucleotide sequence ID" value="NZ_JAERQM010000002.1"/>
</dbReference>
<gene>
    <name evidence="1" type="ORF">JJQ90_09095</name>
</gene>
<accession>A0ABS6H653</accession>
<dbReference type="Proteomes" id="UP000689967">
    <property type="component" value="Unassembled WGS sequence"/>
</dbReference>
<proteinExistence type="predicted"/>
<comment type="caution">
    <text evidence="1">The sequence shown here is derived from an EMBL/GenBank/DDBJ whole genome shotgun (WGS) entry which is preliminary data.</text>
</comment>
<reference evidence="1 2" key="1">
    <citation type="submission" date="2021-01" db="EMBL/GenBank/DDBJ databases">
        <title>Roseomonas sp. nov, a bacterium isolated from an oil production mixture in Yumen Oilfield.</title>
        <authorList>
            <person name="Wu D."/>
        </authorList>
    </citation>
    <scope>NUCLEOTIDE SEQUENCE [LARGE SCALE GENOMIC DNA]</scope>
    <source>
        <strain evidence="1 2">ROY-5-3</strain>
    </source>
</reference>